<feature type="coiled-coil region" evidence="4">
    <location>
        <begin position="113"/>
        <end position="164"/>
    </location>
</feature>
<evidence type="ECO:0000313" key="6">
    <source>
        <dbReference type="EMBL" id="CAG9137452.1"/>
    </source>
</evidence>
<dbReference type="SUPFAM" id="SSF57903">
    <property type="entry name" value="FYVE/PHD zinc finger"/>
    <property type="match status" value="1"/>
</dbReference>
<comment type="caution">
    <text evidence="6">The sequence shown here is derived from an EMBL/GenBank/DDBJ whole genome shotgun (WGS) entry which is preliminary data.</text>
</comment>
<dbReference type="AlphaFoldDB" id="A0A8S4GEX4"/>
<dbReference type="InterPro" id="IPR013083">
    <property type="entry name" value="Znf_RING/FYVE/PHD"/>
</dbReference>
<proteinExistence type="predicted"/>
<protein>
    <submittedName>
        <fullName evidence="6">(diamondback moth) hypothetical protein</fullName>
    </submittedName>
</protein>
<evidence type="ECO:0000256" key="2">
    <source>
        <dbReference type="ARBA" id="ARBA00022771"/>
    </source>
</evidence>
<keyword evidence="4" id="KW-0175">Coiled coil</keyword>
<evidence type="ECO:0000256" key="1">
    <source>
        <dbReference type="ARBA" id="ARBA00022723"/>
    </source>
</evidence>
<keyword evidence="2" id="KW-0863">Zinc-finger</keyword>
<dbReference type="Gene3D" id="3.30.70.1820">
    <property type="entry name" value="L1 transposable element, RRM domain"/>
    <property type="match status" value="1"/>
</dbReference>
<sequence length="341" mass="38741">MECITCMKPVKTDESLKCTNCHGTYHYYCNGLTEADFKKIRPINKQKWKCCGCKDSNKTNSPVIPVKPKQLASSNLSTITNADLASLKEFMEEKFNAQTDNFANFKKTVSDQLSALTTLVNTWENRIQKLESNAQELNENLNNLKSQNAEISTLHDTIDLLQEQLNTQEQFSLRNEIEICGITEFDNENLTHTVLVSAQKIGVELTVSDIDHVTRVGPKSKPDAAAAAAEPRPVVARLLRNNKRNEILHASKVRRNLSTGDIGLGGTARKIYFNERLTKVNRQLFREARNRSKQSGFKFCWVKNGSIYVRREDQKFPKLIRNTYDLDQVLGSTRPRDPKTT</sequence>
<gene>
    <name evidence="6" type="ORF">PLXY2_LOCUS15705</name>
</gene>
<dbReference type="InterPro" id="IPR004244">
    <property type="entry name" value="Transposase_22"/>
</dbReference>
<name>A0A8S4GEX4_PLUXY</name>
<dbReference type="InterPro" id="IPR019786">
    <property type="entry name" value="Zinc_finger_PHD-type_CS"/>
</dbReference>
<keyword evidence="3" id="KW-0862">Zinc</keyword>
<dbReference type="PROSITE" id="PS01359">
    <property type="entry name" value="ZF_PHD_1"/>
    <property type="match status" value="1"/>
</dbReference>
<organism evidence="6 7">
    <name type="scientific">Plutella xylostella</name>
    <name type="common">Diamondback moth</name>
    <name type="synonym">Plutella maculipennis</name>
    <dbReference type="NCBI Taxonomy" id="51655"/>
    <lineage>
        <taxon>Eukaryota</taxon>
        <taxon>Metazoa</taxon>
        <taxon>Ecdysozoa</taxon>
        <taxon>Arthropoda</taxon>
        <taxon>Hexapoda</taxon>
        <taxon>Insecta</taxon>
        <taxon>Pterygota</taxon>
        <taxon>Neoptera</taxon>
        <taxon>Endopterygota</taxon>
        <taxon>Lepidoptera</taxon>
        <taxon>Glossata</taxon>
        <taxon>Ditrysia</taxon>
        <taxon>Yponomeutoidea</taxon>
        <taxon>Plutellidae</taxon>
        <taxon>Plutella</taxon>
    </lineage>
</organism>
<feature type="domain" description="FP protein C-terminal" evidence="5">
    <location>
        <begin position="278"/>
        <end position="329"/>
    </location>
</feature>
<dbReference type="PANTHER" id="PTHR11505">
    <property type="entry name" value="L1 TRANSPOSABLE ELEMENT-RELATED"/>
    <property type="match status" value="1"/>
</dbReference>
<reference evidence="6" key="1">
    <citation type="submission" date="2020-11" db="EMBL/GenBank/DDBJ databases">
        <authorList>
            <person name="Whiteford S."/>
        </authorList>
    </citation>
    <scope>NUCLEOTIDE SEQUENCE</scope>
</reference>
<evidence type="ECO:0000259" key="5">
    <source>
        <dbReference type="Pfam" id="PF25298"/>
    </source>
</evidence>
<keyword evidence="1" id="KW-0479">Metal-binding</keyword>
<accession>A0A8S4GEX4</accession>
<dbReference type="CDD" id="cd15489">
    <property type="entry name" value="PHD_SF"/>
    <property type="match status" value="1"/>
</dbReference>
<keyword evidence="7" id="KW-1185">Reference proteome</keyword>
<dbReference type="EMBL" id="CAJHNJ030000242">
    <property type="protein sequence ID" value="CAG9137452.1"/>
    <property type="molecule type" value="Genomic_DNA"/>
</dbReference>
<evidence type="ECO:0000313" key="7">
    <source>
        <dbReference type="Proteomes" id="UP000653454"/>
    </source>
</evidence>
<dbReference type="Pfam" id="PF25298">
    <property type="entry name" value="Baculo_FP_2nd"/>
    <property type="match status" value="1"/>
</dbReference>
<dbReference type="InterPro" id="IPR057251">
    <property type="entry name" value="FP_C"/>
</dbReference>
<dbReference type="Proteomes" id="UP000653454">
    <property type="component" value="Unassembled WGS sequence"/>
</dbReference>
<evidence type="ECO:0000256" key="3">
    <source>
        <dbReference type="ARBA" id="ARBA00022833"/>
    </source>
</evidence>
<dbReference type="GO" id="GO:0008270">
    <property type="term" value="F:zinc ion binding"/>
    <property type="evidence" value="ECO:0007669"/>
    <property type="project" value="UniProtKB-KW"/>
</dbReference>
<dbReference type="Gene3D" id="3.30.40.10">
    <property type="entry name" value="Zinc/RING finger domain, C3HC4 (zinc finger)"/>
    <property type="match status" value="1"/>
</dbReference>
<evidence type="ECO:0000256" key="4">
    <source>
        <dbReference type="SAM" id="Coils"/>
    </source>
</evidence>
<dbReference type="InterPro" id="IPR011011">
    <property type="entry name" value="Znf_FYVE_PHD"/>
</dbReference>